<dbReference type="InterPro" id="IPR035919">
    <property type="entry name" value="EAL_sf"/>
</dbReference>
<dbReference type="InterPro" id="IPR001633">
    <property type="entry name" value="EAL_dom"/>
</dbReference>
<dbReference type="Pfam" id="PF00563">
    <property type="entry name" value="EAL"/>
    <property type="match status" value="1"/>
</dbReference>
<dbReference type="GO" id="GO:0071111">
    <property type="term" value="F:cyclic-guanylate-specific phosphodiesterase activity"/>
    <property type="evidence" value="ECO:0007669"/>
    <property type="project" value="InterPro"/>
</dbReference>
<evidence type="ECO:0000313" key="2">
    <source>
        <dbReference type="EMBL" id="GAN54886.1"/>
    </source>
</evidence>
<dbReference type="AlphaFoldDB" id="A0A0D6MN71"/>
<evidence type="ECO:0000259" key="1">
    <source>
        <dbReference type="PROSITE" id="PS50883"/>
    </source>
</evidence>
<organism evidence="2 3">
    <name type="scientific">Tanticharoenia sakaeratensis NBRC 103193</name>
    <dbReference type="NCBI Taxonomy" id="1231623"/>
    <lineage>
        <taxon>Bacteria</taxon>
        <taxon>Pseudomonadati</taxon>
        <taxon>Pseudomonadota</taxon>
        <taxon>Alphaproteobacteria</taxon>
        <taxon>Acetobacterales</taxon>
        <taxon>Acetobacteraceae</taxon>
        <taxon>Tanticharoenia</taxon>
    </lineage>
</organism>
<dbReference type="Gene3D" id="3.20.20.450">
    <property type="entry name" value="EAL domain"/>
    <property type="match status" value="1"/>
</dbReference>
<feature type="domain" description="EAL" evidence="1">
    <location>
        <begin position="1"/>
        <end position="86"/>
    </location>
</feature>
<dbReference type="RefSeq" id="WP_048849576.1">
    <property type="nucleotide sequence ID" value="NZ_BALE01000032.1"/>
</dbReference>
<dbReference type="PANTHER" id="PTHR33121:SF70">
    <property type="entry name" value="SIGNALING PROTEIN YKOW"/>
    <property type="match status" value="1"/>
</dbReference>
<dbReference type="PROSITE" id="PS50883">
    <property type="entry name" value="EAL"/>
    <property type="match status" value="1"/>
</dbReference>
<evidence type="ECO:0000313" key="3">
    <source>
        <dbReference type="Proteomes" id="UP000032679"/>
    </source>
</evidence>
<dbReference type="SUPFAM" id="SSF141868">
    <property type="entry name" value="EAL domain-like"/>
    <property type="match status" value="1"/>
</dbReference>
<name>A0A0D6MN71_9PROT</name>
<sequence length="207" mass="22511">MFTVLDCLVHCHSIWLVALAVPQMMDVIRKVLALGRSFDIPVLAEGIETPEQLQMLNEEGCREGQGYLLGRPVPLDQITLGELILACMSPGPSARVPMSGAETSAPGPGPDEAAFLDCPSDRAMQMALLALERSNSFCLLLLVCSFPGKRSVRPATSARPAMILPSNHREGQQLLSYRDPLYSVWVSTFINQGLHDDGLCDDQPLHG</sequence>
<reference evidence="2 3" key="1">
    <citation type="submission" date="2012-10" db="EMBL/GenBank/DDBJ databases">
        <title>Genome sequencing of Tanticharoenia sakaeratensis NBRC 103193.</title>
        <authorList>
            <person name="Azuma Y."/>
            <person name="Hadano H."/>
            <person name="Hirakawa H."/>
            <person name="Matsushita K."/>
        </authorList>
    </citation>
    <scope>NUCLEOTIDE SEQUENCE [LARGE SCALE GENOMIC DNA]</scope>
    <source>
        <strain evidence="2 3">NBRC 103193</strain>
    </source>
</reference>
<gene>
    <name evidence="2" type="ORF">Tasa_032_017</name>
</gene>
<protein>
    <submittedName>
        <fullName evidence="2">GGDEF family signaling protein</fullName>
    </submittedName>
</protein>
<keyword evidence="3" id="KW-1185">Reference proteome</keyword>
<dbReference type="OrthoDB" id="7219585at2"/>
<dbReference type="STRING" id="1231623.Tasa_032_017"/>
<dbReference type="EMBL" id="BALE01000032">
    <property type="protein sequence ID" value="GAN54886.1"/>
    <property type="molecule type" value="Genomic_DNA"/>
</dbReference>
<dbReference type="Proteomes" id="UP000032679">
    <property type="component" value="Unassembled WGS sequence"/>
</dbReference>
<dbReference type="PANTHER" id="PTHR33121">
    <property type="entry name" value="CYCLIC DI-GMP PHOSPHODIESTERASE PDEF"/>
    <property type="match status" value="1"/>
</dbReference>
<proteinExistence type="predicted"/>
<accession>A0A0D6MN71</accession>
<comment type="caution">
    <text evidence="2">The sequence shown here is derived from an EMBL/GenBank/DDBJ whole genome shotgun (WGS) entry which is preliminary data.</text>
</comment>
<dbReference type="InterPro" id="IPR050706">
    <property type="entry name" value="Cyclic-di-GMP_PDE-like"/>
</dbReference>